<dbReference type="InterPro" id="IPR000843">
    <property type="entry name" value="HTH_LacI"/>
</dbReference>
<accession>A0A3E0VCX8</accession>
<evidence type="ECO:0000313" key="6">
    <source>
        <dbReference type="Proteomes" id="UP000256709"/>
    </source>
</evidence>
<gene>
    <name evidence="5" type="ORF">B7R21_14445</name>
</gene>
<dbReference type="SUPFAM" id="SSF47413">
    <property type="entry name" value="lambda repressor-like DNA-binding domains"/>
    <property type="match status" value="1"/>
</dbReference>
<dbReference type="PROSITE" id="PS00356">
    <property type="entry name" value="HTH_LACI_1"/>
    <property type="match status" value="1"/>
</dbReference>
<dbReference type="SMART" id="SM00354">
    <property type="entry name" value="HTH_LACI"/>
    <property type="match status" value="1"/>
</dbReference>
<dbReference type="GO" id="GO:0000976">
    <property type="term" value="F:transcription cis-regulatory region binding"/>
    <property type="evidence" value="ECO:0007669"/>
    <property type="project" value="TreeGrafter"/>
</dbReference>
<evidence type="ECO:0000256" key="1">
    <source>
        <dbReference type="ARBA" id="ARBA00023015"/>
    </source>
</evidence>
<dbReference type="InterPro" id="IPR010982">
    <property type="entry name" value="Lambda_DNA-bd_dom_sf"/>
</dbReference>
<dbReference type="AlphaFoldDB" id="A0A3E0VCX8"/>
<keyword evidence="1" id="KW-0805">Transcription regulation</keyword>
<dbReference type="InterPro" id="IPR028082">
    <property type="entry name" value="Peripla_BP_I"/>
</dbReference>
<name>A0A3E0VCX8_9MICO</name>
<dbReference type="InterPro" id="IPR046335">
    <property type="entry name" value="LacI/GalR-like_sensor"/>
</dbReference>
<dbReference type="SUPFAM" id="SSF53822">
    <property type="entry name" value="Periplasmic binding protein-like I"/>
    <property type="match status" value="1"/>
</dbReference>
<evidence type="ECO:0000259" key="4">
    <source>
        <dbReference type="PROSITE" id="PS50932"/>
    </source>
</evidence>
<comment type="caution">
    <text evidence="5">The sequence shown here is derived from an EMBL/GenBank/DDBJ whole genome shotgun (WGS) entry which is preliminary data.</text>
</comment>
<dbReference type="PROSITE" id="PS50932">
    <property type="entry name" value="HTH_LACI_2"/>
    <property type="match status" value="1"/>
</dbReference>
<dbReference type="Gene3D" id="1.10.260.40">
    <property type="entry name" value="lambda repressor-like DNA-binding domains"/>
    <property type="match status" value="1"/>
</dbReference>
<dbReference type="CDD" id="cd06267">
    <property type="entry name" value="PBP1_LacI_sugar_binding-like"/>
    <property type="match status" value="1"/>
</dbReference>
<evidence type="ECO:0000313" key="5">
    <source>
        <dbReference type="EMBL" id="RFA07403.1"/>
    </source>
</evidence>
<evidence type="ECO:0000256" key="2">
    <source>
        <dbReference type="ARBA" id="ARBA00023125"/>
    </source>
</evidence>
<dbReference type="Gene3D" id="3.40.50.2300">
    <property type="match status" value="2"/>
</dbReference>
<keyword evidence="2" id="KW-0238">DNA-binding</keyword>
<organism evidence="5 6">
    <name type="scientific">Subtercola boreus</name>
    <dbReference type="NCBI Taxonomy" id="120213"/>
    <lineage>
        <taxon>Bacteria</taxon>
        <taxon>Bacillati</taxon>
        <taxon>Actinomycetota</taxon>
        <taxon>Actinomycetes</taxon>
        <taxon>Micrococcales</taxon>
        <taxon>Microbacteriaceae</taxon>
        <taxon>Subtercola</taxon>
    </lineage>
</organism>
<dbReference type="Pfam" id="PF00356">
    <property type="entry name" value="LacI"/>
    <property type="match status" value="1"/>
</dbReference>
<dbReference type="PANTHER" id="PTHR30146">
    <property type="entry name" value="LACI-RELATED TRANSCRIPTIONAL REPRESSOR"/>
    <property type="match status" value="1"/>
</dbReference>
<dbReference type="PANTHER" id="PTHR30146:SF109">
    <property type="entry name" value="HTH-TYPE TRANSCRIPTIONAL REGULATOR GALS"/>
    <property type="match status" value="1"/>
</dbReference>
<dbReference type="RefSeq" id="WP_116283945.1">
    <property type="nucleotide sequence ID" value="NZ_NBXA01000026.1"/>
</dbReference>
<keyword evidence="3" id="KW-0804">Transcription</keyword>
<dbReference type="Proteomes" id="UP000256709">
    <property type="component" value="Unassembled WGS sequence"/>
</dbReference>
<protein>
    <recommendedName>
        <fullName evidence="4">HTH lacI-type domain-containing protein</fullName>
    </recommendedName>
</protein>
<dbReference type="CDD" id="cd01392">
    <property type="entry name" value="HTH_LacI"/>
    <property type="match status" value="1"/>
</dbReference>
<dbReference type="Pfam" id="PF13377">
    <property type="entry name" value="Peripla_BP_3"/>
    <property type="match status" value="1"/>
</dbReference>
<reference evidence="5 6" key="1">
    <citation type="submission" date="2017-04" db="EMBL/GenBank/DDBJ databases">
        <title>Comparative genome analysis of Subtercola boreus.</title>
        <authorList>
            <person name="Cho Y.-J."/>
            <person name="Cho A."/>
            <person name="Kim O.-S."/>
            <person name="Lee J.-I."/>
        </authorList>
    </citation>
    <scope>NUCLEOTIDE SEQUENCE [LARGE SCALE GENOMIC DNA]</scope>
    <source>
        <strain evidence="5 6">P27444</strain>
    </source>
</reference>
<evidence type="ECO:0000256" key="3">
    <source>
        <dbReference type="ARBA" id="ARBA00023163"/>
    </source>
</evidence>
<feature type="domain" description="HTH lacI-type" evidence="4">
    <location>
        <begin position="5"/>
        <end position="59"/>
    </location>
</feature>
<dbReference type="EMBL" id="NBXA01000026">
    <property type="protein sequence ID" value="RFA07403.1"/>
    <property type="molecule type" value="Genomic_DNA"/>
</dbReference>
<dbReference type="OrthoDB" id="3595338at2"/>
<proteinExistence type="predicted"/>
<dbReference type="GO" id="GO:0003700">
    <property type="term" value="F:DNA-binding transcription factor activity"/>
    <property type="evidence" value="ECO:0007669"/>
    <property type="project" value="TreeGrafter"/>
</dbReference>
<sequence length="344" mass="36872">MQERAGIKDVAAAANVSIKTVSRVINGVSTVEPAMRKRVEEAIALLNYVPNTAARSLKTGAGNTVGVVVDSIDDVFFSSLVSAIEDRAIPMGLAVIVGSTGFDAARERDQLLRLAGQNVRGVILAPVGEEHDFLEPYRSIMPVVTVDRSVPGFDSVTVDDYSAAREGVELLVASGHRRIAMVGFDSRIQTANRRRRAYEDVLVAHGIPLDPQLVPEVSFESEAARGALQNVLALEEPPTALFLANARHAASVVAAMHHLGRTDLAVLSFGDFSLADSVQPSISAIDQDPYLLGALAFERLVERLADPTLEPVDRTAPTEFRSRVSHTIRALAPADRAPAPTERG</sequence>